<dbReference type="Proteomes" id="UP000723714">
    <property type="component" value="Unassembled WGS sequence"/>
</dbReference>
<organism evidence="2 3">
    <name type="scientific">Faecalicatena faecalis</name>
    <dbReference type="NCBI Taxonomy" id="2726362"/>
    <lineage>
        <taxon>Bacteria</taxon>
        <taxon>Bacillati</taxon>
        <taxon>Bacillota</taxon>
        <taxon>Clostridia</taxon>
        <taxon>Lachnospirales</taxon>
        <taxon>Lachnospiraceae</taxon>
        <taxon>Faecalicatena</taxon>
    </lineage>
</organism>
<dbReference type="PANTHER" id="PTHR33930:SF2">
    <property type="entry name" value="BLR3452 PROTEIN"/>
    <property type="match status" value="1"/>
</dbReference>
<protein>
    <submittedName>
        <fullName evidence="2">Carboxymuconolactone decarboxylase family protein</fullName>
    </submittedName>
</protein>
<accession>A0ABS6D929</accession>
<sequence length="99" mass="10570">MGNGFGVFTKESGSIGKSFMDMAMKNSENSALDPKTQELAYIAVLSAVRLLSGIEFHVKSAKKLGTTKKEVKSAILVGLPEVGIIATESMDIALKSYDK</sequence>
<comment type="caution">
    <text evidence="2">The sequence shown here is derived from an EMBL/GenBank/DDBJ whole genome shotgun (WGS) entry which is preliminary data.</text>
</comment>
<proteinExistence type="predicted"/>
<gene>
    <name evidence="2" type="ORF">HGO97_020100</name>
</gene>
<dbReference type="EMBL" id="JABACJ020000027">
    <property type="protein sequence ID" value="MBU3878107.1"/>
    <property type="molecule type" value="Genomic_DNA"/>
</dbReference>
<dbReference type="PANTHER" id="PTHR33930">
    <property type="entry name" value="ALKYL HYDROPEROXIDE REDUCTASE AHPD"/>
    <property type="match status" value="1"/>
</dbReference>
<dbReference type="RefSeq" id="WP_216244654.1">
    <property type="nucleotide sequence ID" value="NZ_JABACJ020000027.1"/>
</dbReference>
<evidence type="ECO:0000313" key="2">
    <source>
        <dbReference type="EMBL" id="MBU3878107.1"/>
    </source>
</evidence>
<feature type="domain" description="Carboxymuconolactone decarboxylase-like" evidence="1">
    <location>
        <begin position="17"/>
        <end position="87"/>
    </location>
</feature>
<dbReference type="Pfam" id="PF02627">
    <property type="entry name" value="CMD"/>
    <property type="match status" value="1"/>
</dbReference>
<reference evidence="2 3" key="1">
    <citation type="submission" date="2021-06" db="EMBL/GenBank/DDBJ databases">
        <title>Faecalicatena sp. nov. isolated from porcine feces.</title>
        <authorList>
            <person name="Oh B.S."/>
            <person name="Lee J.H."/>
        </authorList>
    </citation>
    <scope>NUCLEOTIDE SEQUENCE [LARGE SCALE GENOMIC DNA]</scope>
    <source>
        <strain evidence="2 3">AGMB00832</strain>
    </source>
</reference>
<evidence type="ECO:0000313" key="3">
    <source>
        <dbReference type="Proteomes" id="UP000723714"/>
    </source>
</evidence>
<keyword evidence="3" id="KW-1185">Reference proteome</keyword>
<dbReference type="InterPro" id="IPR003779">
    <property type="entry name" value="CMD-like"/>
</dbReference>
<evidence type="ECO:0000259" key="1">
    <source>
        <dbReference type="Pfam" id="PF02627"/>
    </source>
</evidence>
<name>A0ABS6D929_9FIRM</name>